<evidence type="ECO:0000313" key="2">
    <source>
        <dbReference type="Proteomes" id="UP001391051"/>
    </source>
</evidence>
<evidence type="ECO:0000313" key="1">
    <source>
        <dbReference type="EMBL" id="KAK7952825.1"/>
    </source>
</evidence>
<dbReference type="EMBL" id="JAQQWE010000005">
    <property type="protein sequence ID" value="KAK7952825.1"/>
    <property type="molecule type" value="Genomic_DNA"/>
</dbReference>
<dbReference type="RefSeq" id="XP_066700887.1">
    <property type="nucleotide sequence ID" value="XM_066844775.1"/>
</dbReference>
<comment type="caution">
    <text evidence="1">The sequence shown here is derived from an EMBL/GenBank/DDBJ whole genome shotgun (WGS) entry which is preliminary data.</text>
</comment>
<gene>
    <name evidence="1" type="ORF">PG986_008553</name>
</gene>
<sequence>MCTEQTVWYPCRTHAAMKPITQYCEQYDRACRQKQLEHCGRVTDSDPFVAPSLRAHLDEPCPHGCKARPGPIQWTPLLRKGSKKVRRSLVSGLRRTRRGIKEALR</sequence>
<dbReference type="GeneID" id="92077837"/>
<dbReference type="Proteomes" id="UP001391051">
    <property type="component" value="Unassembled WGS sequence"/>
</dbReference>
<accession>A0ABR1QFR0</accession>
<proteinExistence type="predicted"/>
<keyword evidence="2" id="KW-1185">Reference proteome</keyword>
<reference evidence="1 2" key="1">
    <citation type="submission" date="2023-01" db="EMBL/GenBank/DDBJ databases">
        <title>Analysis of 21 Apiospora genomes using comparative genomics revels a genus with tremendous synthesis potential of carbohydrate active enzymes and secondary metabolites.</title>
        <authorList>
            <person name="Sorensen T."/>
        </authorList>
    </citation>
    <scope>NUCLEOTIDE SEQUENCE [LARGE SCALE GENOMIC DNA]</scope>
    <source>
        <strain evidence="1 2">CBS 24483</strain>
    </source>
</reference>
<organism evidence="1 2">
    <name type="scientific">Apiospora aurea</name>
    <dbReference type="NCBI Taxonomy" id="335848"/>
    <lineage>
        <taxon>Eukaryota</taxon>
        <taxon>Fungi</taxon>
        <taxon>Dikarya</taxon>
        <taxon>Ascomycota</taxon>
        <taxon>Pezizomycotina</taxon>
        <taxon>Sordariomycetes</taxon>
        <taxon>Xylariomycetidae</taxon>
        <taxon>Amphisphaeriales</taxon>
        <taxon>Apiosporaceae</taxon>
        <taxon>Apiospora</taxon>
    </lineage>
</organism>
<protein>
    <submittedName>
        <fullName evidence="1">Uncharacterized protein</fullName>
    </submittedName>
</protein>
<name>A0ABR1QFR0_9PEZI</name>